<feature type="region of interest" description="Disordered" evidence="1">
    <location>
        <begin position="101"/>
        <end position="135"/>
    </location>
</feature>
<reference evidence="3" key="1">
    <citation type="submission" date="2020-10" db="EMBL/GenBank/DDBJ databases">
        <authorList>
            <person name="Roach M.J.R."/>
        </authorList>
    </citation>
    <scope>NUCLEOTIDE SEQUENCE</scope>
    <source>
        <strain evidence="3">CBS 1945</strain>
    </source>
</reference>
<gene>
    <name evidence="3" type="ORF">FOA43_004074</name>
</gene>
<feature type="transmembrane region" description="Helical" evidence="2">
    <location>
        <begin position="49"/>
        <end position="71"/>
    </location>
</feature>
<evidence type="ECO:0000313" key="4">
    <source>
        <dbReference type="Proteomes" id="UP000662931"/>
    </source>
</evidence>
<dbReference type="Proteomes" id="UP000662931">
    <property type="component" value="Chromosome 4"/>
</dbReference>
<dbReference type="KEGG" id="bnn:FOA43_004074"/>
<keyword evidence="2" id="KW-0472">Membrane</keyword>
<accession>A0A875RQE3</accession>
<organism evidence="3 4">
    <name type="scientific">Eeniella nana</name>
    <name type="common">Yeast</name>
    <name type="synonym">Brettanomyces nanus</name>
    <dbReference type="NCBI Taxonomy" id="13502"/>
    <lineage>
        <taxon>Eukaryota</taxon>
        <taxon>Fungi</taxon>
        <taxon>Dikarya</taxon>
        <taxon>Ascomycota</taxon>
        <taxon>Saccharomycotina</taxon>
        <taxon>Pichiomycetes</taxon>
        <taxon>Pichiales</taxon>
        <taxon>Pichiaceae</taxon>
        <taxon>Brettanomyces</taxon>
    </lineage>
</organism>
<sequence length="135" mass="14858">MGVLVVFIMTRISFSFRFQSLLLISLILAFFLLATALNMIWLLDARENMKWLVGAYSLLQLISVNLVYELLANWKLFDRKAENRGIVGREVRIVEAAEAEATGATGAAEATETAGATETTRATETAGANGPQERF</sequence>
<keyword evidence="2" id="KW-0812">Transmembrane</keyword>
<evidence type="ECO:0000313" key="3">
    <source>
        <dbReference type="EMBL" id="QPG76680.1"/>
    </source>
</evidence>
<dbReference type="RefSeq" id="XP_038780245.1">
    <property type="nucleotide sequence ID" value="XM_038924317.1"/>
</dbReference>
<keyword evidence="4" id="KW-1185">Reference proteome</keyword>
<keyword evidence="2" id="KW-1133">Transmembrane helix</keyword>
<dbReference type="GeneID" id="62197474"/>
<feature type="transmembrane region" description="Helical" evidence="2">
    <location>
        <begin position="21"/>
        <end position="43"/>
    </location>
</feature>
<dbReference type="AlphaFoldDB" id="A0A875RQE3"/>
<evidence type="ECO:0000256" key="1">
    <source>
        <dbReference type="SAM" id="MobiDB-lite"/>
    </source>
</evidence>
<proteinExistence type="predicted"/>
<dbReference type="EMBL" id="CP064815">
    <property type="protein sequence ID" value="QPG76680.1"/>
    <property type="molecule type" value="Genomic_DNA"/>
</dbReference>
<feature type="compositionally biased region" description="Low complexity" evidence="1">
    <location>
        <begin position="101"/>
        <end position="128"/>
    </location>
</feature>
<name>A0A875RQE3_EENNA</name>
<protein>
    <submittedName>
        <fullName evidence="3">Uncharacterized protein</fullName>
    </submittedName>
</protein>
<evidence type="ECO:0000256" key="2">
    <source>
        <dbReference type="SAM" id="Phobius"/>
    </source>
</evidence>